<feature type="transmembrane region" description="Helical" evidence="16">
    <location>
        <begin position="226"/>
        <end position="245"/>
    </location>
</feature>
<feature type="transmembrane region" description="Helical" evidence="16">
    <location>
        <begin position="437"/>
        <end position="458"/>
    </location>
</feature>
<feature type="transmembrane region" description="Helical" evidence="16">
    <location>
        <begin position="91"/>
        <end position="108"/>
    </location>
</feature>
<evidence type="ECO:0000259" key="18">
    <source>
        <dbReference type="Pfam" id="PF01059"/>
    </source>
</evidence>
<comment type="catalytic activity">
    <reaction evidence="15 16">
        <text>a ubiquinone + NADH + 5 H(+)(in) = a ubiquinol + NAD(+) + 4 H(+)(out)</text>
        <dbReference type="Rhea" id="RHEA:29091"/>
        <dbReference type="Rhea" id="RHEA-COMP:9565"/>
        <dbReference type="Rhea" id="RHEA-COMP:9566"/>
        <dbReference type="ChEBI" id="CHEBI:15378"/>
        <dbReference type="ChEBI" id="CHEBI:16389"/>
        <dbReference type="ChEBI" id="CHEBI:17976"/>
        <dbReference type="ChEBI" id="CHEBI:57540"/>
        <dbReference type="ChEBI" id="CHEBI:57945"/>
        <dbReference type="EC" id="7.1.1.2"/>
    </reaction>
</comment>
<keyword evidence="6 16" id="KW-0679">Respiratory chain</keyword>
<evidence type="ECO:0000256" key="10">
    <source>
        <dbReference type="ARBA" id="ARBA00022989"/>
    </source>
</evidence>
<evidence type="ECO:0000256" key="6">
    <source>
        <dbReference type="ARBA" id="ARBA00022660"/>
    </source>
</evidence>
<dbReference type="PANTHER" id="PTHR43507">
    <property type="entry name" value="NADH-UBIQUINONE OXIDOREDUCTASE CHAIN 4"/>
    <property type="match status" value="1"/>
</dbReference>
<evidence type="ECO:0000256" key="13">
    <source>
        <dbReference type="ARBA" id="ARBA00023128"/>
    </source>
</evidence>
<evidence type="ECO:0000256" key="7">
    <source>
        <dbReference type="ARBA" id="ARBA00022692"/>
    </source>
</evidence>
<dbReference type="GO" id="GO:0015990">
    <property type="term" value="P:electron transport coupled proton transport"/>
    <property type="evidence" value="ECO:0007669"/>
    <property type="project" value="TreeGrafter"/>
</dbReference>
<dbReference type="CTD" id="4538"/>
<keyword evidence="5 16" id="KW-0813">Transport</keyword>
<keyword evidence="14 16" id="KW-0472">Membrane</keyword>
<keyword evidence="12 16" id="KW-0830">Ubiquinone</keyword>
<dbReference type="AlphaFoldDB" id="A0A8A3T574"/>
<dbReference type="GO" id="GO:0031966">
    <property type="term" value="C:mitochondrial membrane"/>
    <property type="evidence" value="ECO:0007669"/>
    <property type="project" value="UniProtKB-SubCell"/>
</dbReference>
<dbReference type="InterPro" id="IPR010227">
    <property type="entry name" value="NADH_Q_OxRdtase_chainM/4"/>
</dbReference>
<evidence type="ECO:0000256" key="3">
    <source>
        <dbReference type="ARBA" id="ARBA00012944"/>
    </source>
</evidence>
<feature type="domain" description="NADH:quinone oxidoreductase/Mrp antiporter transmembrane" evidence="17">
    <location>
        <begin position="110"/>
        <end position="401"/>
    </location>
</feature>
<dbReference type="GO" id="GO:0008137">
    <property type="term" value="F:NADH dehydrogenase (ubiquinone) activity"/>
    <property type="evidence" value="ECO:0007669"/>
    <property type="project" value="UniProtKB-UniRule"/>
</dbReference>
<dbReference type="GeneID" id="69227375"/>
<evidence type="ECO:0000313" key="19">
    <source>
        <dbReference type="EMBL" id="QTA29878.1"/>
    </source>
</evidence>
<evidence type="ECO:0000256" key="16">
    <source>
        <dbReference type="RuleBase" id="RU003297"/>
    </source>
</evidence>
<comment type="similarity">
    <text evidence="2 16">Belongs to the complex I subunit 4 family.</text>
</comment>
<feature type="transmembrane region" description="Helical" evidence="16">
    <location>
        <begin position="346"/>
        <end position="368"/>
    </location>
</feature>
<evidence type="ECO:0000256" key="8">
    <source>
        <dbReference type="ARBA" id="ARBA00022967"/>
    </source>
</evidence>
<feature type="domain" description="NADH:ubiquinone oxidoreductase chain 4 N-terminal" evidence="18">
    <location>
        <begin position="2"/>
        <end position="107"/>
    </location>
</feature>
<dbReference type="Pfam" id="PF00361">
    <property type="entry name" value="Proton_antipo_M"/>
    <property type="match status" value="1"/>
</dbReference>
<evidence type="ECO:0000256" key="12">
    <source>
        <dbReference type="ARBA" id="ARBA00023075"/>
    </source>
</evidence>
<feature type="transmembrane region" description="Helical" evidence="16">
    <location>
        <begin position="388"/>
        <end position="411"/>
    </location>
</feature>
<reference evidence="19" key="1">
    <citation type="submission" date="2021-01" db="EMBL/GenBank/DDBJ databases">
        <title>The complete mitochondrial genome of Prickly Redfish Thelenota ananas.</title>
        <authorList>
            <person name="Liu H."/>
            <person name="Shen M."/>
        </authorList>
    </citation>
    <scope>NUCLEOTIDE SEQUENCE</scope>
</reference>
<feature type="transmembrane region" description="Helical" evidence="16">
    <location>
        <begin position="20"/>
        <end position="40"/>
    </location>
</feature>
<dbReference type="PANTHER" id="PTHR43507:SF20">
    <property type="entry name" value="NADH-UBIQUINONE OXIDOREDUCTASE CHAIN 4"/>
    <property type="match status" value="1"/>
</dbReference>
<comment type="function">
    <text evidence="16">Core subunit of the mitochondrial membrane respiratory chain NADH dehydrogenase (Complex I) which catalyzes electron transfer from NADH through the respiratory chain, using ubiquinone as an electron acceptor. Essential for the catalytic activity and assembly of complex I.</text>
</comment>
<dbReference type="GO" id="GO:0048039">
    <property type="term" value="F:ubiquinone binding"/>
    <property type="evidence" value="ECO:0007669"/>
    <property type="project" value="TreeGrafter"/>
</dbReference>
<evidence type="ECO:0000256" key="14">
    <source>
        <dbReference type="ARBA" id="ARBA00023136"/>
    </source>
</evidence>
<protein>
    <recommendedName>
        <fullName evidence="4 16">NADH-ubiquinone oxidoreductase chain 4</fullName>
        <ecNumber evidence="3 16">7.1.1.2</ecNumber>
    </recommendedName>
</protein>
<name>A0A8A3T574_9ECHN</name>
<organism evidence="19">
    <name type="scientific">Thelenota ananas</name>
    <dbReference type="NCBI Taxonomy" id="306322"/>
    <lineage>
        <taxon>Eukaryota</taxon>
        <taxon>Metazoa</taxon>
        <taxon>Echinodermata</taxon>
        <taxon>Eleutherozoa</taxon>
        <taxon>Echinozoa</taxon>
        <taxon>Holothuroidea</taxon>
        <taxon>Aspidochirotacea</taxon>
        <taxon>Aspidochirotida</taxon>
        <taxon>Stichopodidae</taxon>
        <taxon>Thelenota</taxon>
    </lineage>
</organism>
<feature type="transmembrane region" description="Helical" evidence="16">
    <location>
        <begin position="147"/>
        <end position="167"/>
    </location>
</feature>
<evidence type="ECO:0000256" key="9">
    <source>
        <dbReference type="ARBA" id="ARBA00022982"/>
    </source>
</evidence>
<evidence type="ECO:0000256" key="11">
    <source>
        <dbReference type="ARBA" id="ARBA00023027"/>
    </source>
</evidence>
<feature type="transmembrane region" description="Helical" evidence="16">
    <location>
        <begin position="284"/>
        <end position="305"/>
    </location>
</feature>
<dbReference type="InterPro" id="IPR001750">
    <property type="entry name" value="ND/Mrp_TM"/>
</dbReference>
<gene>
    <name evidence="19" type="primary">ND4</name>
</gene>
<feature type="transmembrane region" description="Helical" evidence="16">
    <location>
        <begin position="114"/>
        <end position="135"/>
    </location>
</feature>
<feature type="transmembrane region" description="Helical" evidence="16">
    <location>
        <begin position="257"/>
        <end position="277"/>
    </location>
</feature>
<comment type="subcellular location">
    <subcellularLocation>
        <location evidence="1 16">Mitochondrion membrane</location>
        <topology evidence="1 16">Multi-pass membrane protein</topology>
    </subcellularLocation>
</comment>
<dbReference type="PRINTS" id="PR01437">
    <property type="entry name" value="NUOXDRDTASE4"/>
</dbReference>
<evidence type="ECO:0000256" key="5">
    <source>
        <dbReference type="ARBA" id="ARBA00022448"/>
    </source>
</evidence>
<dbReference type="Pfam" id="PF01059">
    <property type="entry name" value="Oxidored_q5_N"/>
    <property type="match status" value="1"/>
</dbReference>
<accession>A0A8A3T574</accession>
<dbReference type="RefSeq" id="YP_010233778.1">
    <property type="nucleotide sequence ID" value="NC_059759.1"/>
</dbReference>
<dbReference type="InterPro" id="IPR000260">
    <property type="entry name" value="NADH4_N"/>
</dbReference>
<evidence type="ECO:0000256" key="15">
    <source>
        <dbReference type="ARBA" id="ARBA00049551"/>
    </source>
</evidence>
<dbReference type="EMBL" id="MW548268">
    <property type="protein sequence ID" value="QTA29878.1"/>
    <property type="molecule type" value="Genomic_DNA"/>
</dbReference>
<evidence type="ECO:0000259" key="17">
    <source>
        <dbReference type="Pfam" id="PF00361"/>
    </source>
</evidence>
<dbReference type="GO" id="GO:0042773">
    <property type="term" value="P:ATP synthesis coupled electron transport"/>
    <property type="evidence" value="ECO:0007669"/>
    <property type="project" value="InterPro"/>
</dbReference>
<keyword evidence="7 16" id="KW-0812">Transmembrane</keyword>
<evidence type="ECO:0000256" key="2">
    <source>
        <dbReference type="ARBA" id="ARBA00009025"/>
    </source>
</evidence>
<keyword evidence="13 16" id="KW-0496">Mitochondrion</keyword>
<geneLocation type="mitochondrion" evidence="19"/>
<keyword evidence="9 16" id="KW-0249">Electron transport</keyword>
<sequence>MITLLTISLFSSILLSLNRWNWTSLLYSLTILTFTSITIMNTPNIGNWSFLSLHFATDSLSSPLIILSCWLAPLCFLSQNNLKVNNQQNQRSFLFLVCAITLFLILTFSSLNILSFFICFESTLIPTLILITRWGANVERLQAGTYFLFYTLVGSLPLLFSIILISSNNNTLTIPVSNALSLETTTLTSLFSIEIWWLITVVAFLVKMPIYGFHLWLPKAHVEAPVAGSMILAAILLKLGGYGIIRLNALFPSVGVSSSIILILCCWGSLITSILCIRQTDLKALIAYSSVGHMNLVAAGALIFSDWSISGALMLMIAHGLVSSCLFALANVLYERTHTRNIFVTRGFKTITTLLPVWWLLACAANLGLPPLPNLIGEIIILTSAISWSIYLAPIVGLATVFGAIYSLLIFQNTNTQSTVITAMSFYNINPREHITVFFHLFPLLFIIINPNSCMIWSN</sequence>
<feature type="transmembrane region" description="Helical" evidence="16">
    <location>
        <begin position="311"/>
        <end position="334"/>
    </location>
</feature>
<dbReference type="InterPro" id="IPR003918">
    <property type="entry name" value="NADH_UbQ_OxRdtase"/>
</dbReference>
<dbReference type="EC" id="7.1.1.2" evidence="3 16"/>
<evidence type="ECO:0000256" key="4">
    <source>
        <dbReference type="ARBA" id="ARBA00021006"/>
    </source>
</evidence>
<keyword evidence="8" id="KW-1278">Translocase</keyword>
<evidence type="ECO:0000256" key="1">
    <source>
        <dbReference type="ARBA" id="ARBA00004225"/>
    </source>
</evidence>
<proteinExistence type="inferred from homology"/>
<dbReference type="NCBIfam" id="TIGR01972">
    <property type="entry name" value="NDH_I_M"/>
    <property type="match status" value="1"/>
</dbReference>
<keyword evidence="10 16" id="KW-1133">Transmembrane helix</keyword>
<feature type="transmembrane region" description="Helical" evidence="16">
    <location>
        <begin position="187"/>
        <end position="206"/>
    </location>
</feature>
<feature type="transmembrane region" description="Helical" evidence="16">
    <location>
        <begin position="60"/>
        <end position="79"/>
    </location>
</feature>
<dbReference type="GO" id="GO:0003954">
    <property type="term" value="F:NADH dehydrogenase activity"/>
    <property type="evidence" value="ECO:0007669"/>
    <property type="project" value="TreeGrafter"/>
</dbReference>
<keyword evidence="11 16" id="KW-0520">NAD</keyword>